<keyword evidence="10" id="KW-1185">Reference proteome</keyword>
<dbReference type="EMBL" id="JACSQY010000015">
    <property type="protein sequence ID" value="MBD7909563.1"/>
    <property type="molecule type" value="Genomic_DNA"/>
</dbReference>
<dbReference type="SMART" id="SM00393">
    <property type="entry name" value="R3H"/>
    <property type="match status" value="1"/>
</dbReference>
<dbReference type="CDD" id="cd02644">
    <property type="entry name" value="R3H_jag"/>
    <property type="match status" value="1"/>
</dbReference>
<evidence type="ECO:0000256" key="7">
    <source>
        <dbReference type="SAM" id="MobiDB-lite"/>
    </source>
</evidence>
<comment type="caution">
    <text evidence="9">The sequence shown here is derived from an EMBL/GenBank/DDBJ whole genome shotgun (WGS) entry which is preliminary data.</text>
</comment>
<evidence type="ECO:0000259" key="8">
    <source>
        <dbReference type="PROSITE" id="PS51061"/>
    </source>
</evidence>
<dbReference type="InterPro" id="IPR032782">
    <property type="entry name" value="KhpB_N"/>
</dbReference>
<dbReference type="Pfam" id="PF01424">
    <property type="entry name" value="R3H"/>
    <property type="match status" value="1"/>
</dbReference>
<dbReference type="Proteomes" id="UP000659496">
    <property type="component" value="Unassembled WGS sequence"/>
</dbReference>
<comment type="caution">
    <text evidence="6">Lacks conserved residue(s) required for the propagation of feature annotation.</text>
</comment>
<comment type="subunit">
    <text evidence="6">Forms a complex with KhpA.</text>
</comment>
<dbReference type="InterPro" id="IPR038008">
    <property type="entry name" value="Jag_KH"/>
</dbReference>
<keyword evidence="4 6" id="KW-0143">Chaperone</keyword>
<feature type="region of interest" description="Disordered" evidence="7">
    <location>
        <begin position="62"/>
        <end position="105"/>
    </location>
</feature>
<comment type="subcellular location">
    <subcellularLocation>
        <location evidence="6">Cytoplasm</location>
    </subcellularLocation>
</comment>
<dbReference type="SMART" id="SM01245">
    <property type="entry name" value="Jag_N"/>
    <property type="match status" value="1"/>
</dbReference>
<evidence type="ECO:0000313" key="9">
    <source>
        <dbReference type="EMBL" id="MBD7909563.1"/>
    </source>
</evidence>
<keyword evidence="3 6" id="KW-0133">Cell shape</keyword>
<dbReference type="HAMAP" id="MF_00867">
    <property type="entry name" value="KhpB"/>
    <property type="match status" value="1"/>
</dbReference>
<evidence type="ECO:0000256" key="1">
    <source>
        <dbReference type="ARBA" id="ARBA00022490"/>
    </source>
</evidence>
<feature type="domain" description="R3H" evidence="8">
    <location>
        <begin position="202"/>
        <end position="268"/>
    </location>
</feature>
<dbReference type="InterPro" id="IPR039247">
    <property type="entry name" value="KhpB"/>
</dbReference>
<dbReference type="Gene3D" id="3.30.30.80">
    <property type="entry name" value="probable RNA-binding protein from clostridium symbiosum atcc 14940"/>
    <property type="match status" value="1"/>
</dbReference>
<dbReference type="InterPro" id="IPR001374">
    <property type="entry name" value="R3H_dom"/>
</dbReference>
<dbReference type="SUPFAM" id="SSF82708">
    <property type="entry name" value="R3H domain"/>
    <property type="match status" value="1"/>
</dbReference>
<feature type="compositionally biased region" description="Low complexity" evidence="7">
    <location>
        <begin position="81"/>
        <end position="95"/>
    </location>
</feature>
<dbReference type="Pfam" id="PF13083">
    <property type="entry name" value="KH_KhpA-B"/>
    <property type="match status" value="1"/>
</dbReference>
<evidence type="ECO:0000256" key="2">
    <source>
        <dbReference type="ARBA" id="ARBA00022884"/>
    </source>
</evidence>
<evidence type="ECO:0000256" key="6">
    <source>
        <dbReference type="HAMAP-Rule" id="MF_00867"/>
    </source>
</evidence>
<reference evidence="9 10" key="1">
    <citation type="submission" date="2020-08" db="EMBL/GenBank/DDBJ databases">
        <title>A Genomic Blueprint of the Chicken Gut Microbiome.</title>
        <authorList>
            <person name="Gilroy R."/>
            <person name="Ravi A."/>
            <person name="Getino M."/>
            <person name="Pursley I."/>
            <person name="Horton D.L."/>
            <person name="Alikhan N.-F."/>
            <person name="Baker D."/>
            <person name="Gharbi K."/>
            <person name="Hall N."/>
            <person name="Watson M."/>
            <person name="Adriaenssens E.M."/>
            <person name="Foster-Nyarko E."/>
            <person name="Jarju S."/>
            <person name="Secka A."/>
            <person name="Antonio M."/>
            <person name="Oren A."/>
            <person name="Chaudhuri R."/>
            <person name="La Ragione R.M."/>
            <person name="Hildebrand F."/>
            <person name="Pallen M.J."/>
        </authorList>
    </citation>
    <scope>NUCLEOTIDE SEQUENCE [LARGE SCALE GENOMIC DNA]</scope>
    <source>
        <strain evidence="9 10">Sa3CUA8</strain>
    </source>
</reference>
<comment type="similarity">
    <text evidence="6">Belongs to the KhpB RNA-binding protein family.</text>
</comment>
<dbReference type="NCBIfam" id="NF041568">
    <property type="entry name" value="Jag_EloR"/>
    <property type="match status" value="1"/>
</dbReference>
<keyword evidence="1 6" id="KW-0963">Cytoplasm</keyword>
<gene>
    <name evidence="6" type="primary">khpB</name>
    <name evidence="6" type="synonym">eloR</name>
    <name evidence="9" type="ORF">H9659_14595</name>
</gene>
<dbReference type="InterPro" id="IPR015946">
    <property type="entry name" value="KH_dom-like_a/b"/>
</dbReference>
<evidence type="ECO:0000256" key="5">
    <source>
        <dbReference type="ARBA" id="ARBA00023316"/>
    </source>
</evidence>
<dbReference type="InterPro" id="IPR036867">
    <property type="entry name" value="R3H_dom_sf"/>
</dbReference>
<dbReference type="Gene3D" id="3.30.1370.50">
    <property type="entry name" value="R3H-like domain"/>
    <property type="match status" value="1"/>
</dbReference>
<proteinExistence type="inferred from homology"/>
<name>A0ABR8PN23_9BACL</name>
<keyword evidence="5 6" id="KW-0961">Cell wall biogenesis/degradation</keyword>
<comment type="function">
    <text evidence="6">A probable RNA chaperone. Forms a complex with KhpA which binds to cellular RNA and controls its expression. Plays a role in peptidoglycan (PG) homeostasis and cell length regulation.</text>
</comment>
<evidence type="ECO:0000313" key="10">
    <source>
        <dbReference type="Proteomes" id="UP000659496"/>
    </source>
</evidence>
<protein>
    <recommendedName>
        <fullName evidence="6">RNA-binding protein KhpB</fullName>
    </recommendedName>
    <alternativeName>
        <fullName evidence="6">RNA-binding protein EloR</fullName>
    </alternativeName>
</protein>
<dbReference type="Pfam" id="PF14804">
    <property type="entry name" value="Jag_N"/>
    <property type="match status" value="1"/>
</dbReference>
<dbReference type="Gene3D" id="3.30.300.20">
    <property type="match status" value="1"/>
</dbReference>
<keyword evidence="2 6" id="KW-0694">RNA-binding</keyword>
<organism evidence="9 10">
    <name type="scientific">Sporosarcina gallistercoris</name>
    <dbReference type="NCBI Taxonomy" id="2762245"/>
    <lineage>
        <taxon>Bacteria</taxon>
        <taxon>Bacillati</taxon>
        <taxon>Bacillota</taxon>
        <taxon>Bacilli</taxon>
        <taxon>Bacillales</taxon>
        <taxon>Caryophanaceae</taxon>
        <taxon>Sporosarcina</taxon>
    </lineage>
</organism>
<dbReference type="RefSeq" id="WP_191691901.1">
    <property type="nucleotide sequence ID" value="NZ_JACSQY010000015.1"/>
</dbReference>
<dbReference type="PANTHER" id="PTHR35800">
    <property type="entry name" value="PROTEIN JAG"/>
    <property type="match status" value="1"/>
</dbReference>
<dbReference type="InterPro" id="IPR034079">
    <property type="entry name" value="R3H_KhpB"/>
</dbReference>
<accession>A0ABR8PN23</accession>
<dbReference type="PANTHER" id="PTHR35800:SF1">
    <property type="entry name" value="RNA-BINDING PROTEIN KHPB"/>
    <property type="match status" value="1"/>
</dbReference>
<evidence type="ECO:0000256" key="4">
    <source>
        <dbReference type="ARBA" id="ARBA00023186"/>
    </source>
</evidence>
<dbReference type="CDD" id="cd02414">
    <property type="entry name" value="KH-II_Jag"/>
    <property type="match status" value="1"/>
</dbReference>
<comment type="domain">
    <text evidence="6">Has an N-terminal Jag-N domain and 2 RNA-binding domains (KH and R3H).</text>
</comment>
<sequence length="268" mass="29685">MSEIRQTGKTVEDAIASALEKLNTLREQVDVQVITEGKKGFLGFGAVPAEVLVRRIPEEPILSTSSSSDSKEEVDEELAKESASVQVSESEVIVEQTEKKDATGETEATDMFAPTVTDDEIIAETSAYICQIAKDMGVEDLRISSEKHGKILHFQLESEKAAYLIGKRGSTLNALQQLAQLVANKGTGTYKVVRVDVGDYRVRREQALEQLAERMADKAVRSGRKVQLEPMPSNERKVLHHALADRLDIETYSEGKDPRRYLVIEPIV</sequence>
<dbReference type="PROSITE" id="PS51061">
    <property type="entry name" value="R3H"/>
    <property type="match status" value="1"/>
</dbReference>
<dbReference type="InterPro" id="IPR038247">
    <property type="entry name" value="Jag_N_dom_sf"/>
</dbReference>
<evidence type="ECO:0000256" key="3">
    <source>
        <dbReference type="ARBA" id="ARBA00022960"/>
    </source>
</evidence>